<feature type="binding site" evidence="1">
    <location>
        <begin position="185"/>
        <end position="186"/>
    </location>
    <ligand>
        <name>ATP</name>
        <dbReference type="ChEBI" id="CHEBI:30616"/>
    </ligand>
</feature>
<dbReference type="Proteomes" id="UP000573599">
    <property type="component" value="Unassembled WGS sequence"/>
</dbReference>
<comment type="catalytic activity">
    <reaction evidence="1">
        <text>(7R,8S)-7,8-diammoniononanoate + CO2 + ATP = (4R,5S)-dethiobiotin + ADP + phosphate + 3 H(+)</text>
        <dbReference type="Rhea" id="RHEA:15805"/>
        <dbReference type="ChEBI" id="CHEBI:15378"/>
        <dbReference type="ChEBI" id="CHEBI:16526"/>
        <dbReference type="ChEBI" id="CHEBI:30616"/>
        <dbReference type="ChEBI" id="CHEBI:43474"/>
        <dbReference type="ChEBI" id="CHEBI:149469"/>
        <dbReference type="ChEBI" id="CHEBI:149473"/>
        <dbReference type="ChEBI" id="CHEBI:456216"/>
        <dbReference type="EC" id="6.3.3.3"/>
    </reaction>
</comment>
<dbReference type="InterPro" id="IPR027417">
    <property type="entry name" value="P-loop_NTPase"/>
</dbReference>
<dbReference type="SUPFAM" id="SSF52540">
    <property type="entry name" value="P-loop containing nucleoside triphosphate hydrolases"/>
    <property type="match status" value="1"/>
</dbReference>
<dbReference type="UniPathway" id="UPA00078">
    <property type="reaction ID" value="UER00161"/>
</dbReference>
<feature type="binding site" evidence="1">
    <location>
        <position position="23"/>
    </location>
    <ligand>
        <name>Mg(2+)</name>
        <dbReference type="ChEBI" id="CHEBI:18420"/>
    </ligand>
</feature>
<keyword evidence="1" id="KW-0460">Magnesium</keyword>
<comment type="pathway">
    <text evidence="1">Cofactor biosynthesis; biotin biosynthesis; biotin from 7,8-diaminononanoate: step 1/2.</text>
</comment>
<evidence type="ECO:0000313" key="3">
    <source>
        <dbReference type="Proteomes" id="UP000573599"/>
    </source>
</evidence>
<comment type="cofactor">
    <cofactor evidence="1">
        <name>Mg(2+)</name>
        <dbReference type="ChEBI" id="CHEBI:18420"/>
    </cofactor>
</comment>
<organism evidence="2 3">
    <name type="scientific">Pedococcus badiiscoriae</name>
    <dbReference type="NCBI Taxonomy" id="642776"/>
    <lineage>
        <taxon>Bacteria</taxon>
        <taxon>Bacillati</taxon>
        <taxon>Actinomycetota</taxon>
        <taxon>Actinomycetes</taxon>
        <taxon>Micrococcales</taxon>
        <taxon>Intrasporangiaceae</taxon>
        <taxon>Pedococcus</taxon>
    </lineage>
</organism>
<dbReference type="GO" id="GO:0009102">
    <property type="term" value="P:biotin biosynthetic process"/>
    <property type="evidence" value="ECO:0007669"/>
    <property type="project" value="UniProtKB-UniRule"/>
</dbReference>
<dbReference type="EMBL" id="JACCAB010000001">
    <property type="protein sequence ID" value="NYG07856.1"/>
    <property type="molecule type" value="Genomic_DNA"/>
</dbReference>
<comment type="similarity">
    <text evidence="1">Belongs to the dethiobiotin synthetase family.</text>
</comment>
<feature type="binding site" evidence="1">
    <location>
        <position position="48"/>
    </location>
    <ligand>
        <name>substrate</name>
    </ligand>
</feature>
<proteinExistence type="inferred from homology"/>
<dbReference type="Pfam" id="PF13500">
    <property type="entry name" value="AAA_26"/>
    <property type="match status" value="1"/>
</dbReference>
<dbReference type="Gene3D" id="3.40.50.300">
    <property type="entry name" value="P-loop containing nucleotide triphosphate hydrolases"/>
    <property type="match status" value="1"/>
</dbReference>
<dbReference type="InterPro" id="IPR004472">
    <property type="entry name" value="DTB_synth_BioD"/>
</dbReference>
<sequence>MPDPISLPKVVVVTGTSTDVGKTVVTAALTAMLRRRGATVAVVKPLQTGVTEAEDGDLQVVQRLLGQDPGVTFHEFVRLEAPLAPDAAARLQEVTLPPVAQHARTIAALANEVDVVLVEGAGGLLVRLDSRGGTLADLGTALRYKGTSTGYVLVASPSLGTLNHTALTAEALAARDLPLLGVVVGSYPEEPDLAERSNLEDLPRVAGAPLLGSLPAGAGGLTSAEFVEQAPGWLLRS</sequence>
<dbReference type="EC" id="6.3.3.3" evidence="1"/>
<dbReference type="CDD" id="cd03109">
    <property type="entry name" value="DTBS"/>
    <property type="match status" value="1"/>
</dbReference>
<reference evidence="2 3" key="1">
    <citation type="submission" date="2020-07" db="EMBL/GenBank/DDBJ databases">
        <title>Sequencing the genomes of 1000 actinobacteria strains.</title>
        <authorList>
            <person name="Klenk H.-P."/>
        </authorList>
    </citation>
    <scope>NUCLEOTIDE SEQUENCE [LARGE SCALE GENOMIC DNA]</scope>
    <source>
        <strain evidence="2 3">DSM 23987</strain>
    </source>
</reference>
<comment type="function">
    <text evidence="1">Catalyzes a mechanistically unusual reaction, the ATP-dependent insertion of CO2 between the N7 and N8 nitrogen atoms of 7,8-diaminopelargonic acid (DAPA, also called 7,8-diammoniononanoate) to form a ureido ring.</text>
</comment>
<dbReference type="GO" id="GO:0000287">
    <property type="term" value="F:magnesium ion binding"/>
    <property type="evidence" value="ECO:0007669"/>
    <property type="project" value="UniProtKB-UniRule"/>
</dbReference>
<protein>
    <recommendedName>
        <fullName evidence="1">ATP-dependent dethiobiotin synthetase BioD</fullName>
        <ecNumber evidence="1">6.3.3.3</ecNumber>
    </recommendedName>
    <alternativeName>
        <fullName evidence="1">DTB synthetase</fullName>
        <shortName evidence="1">DTBS</shortName>
    </alternativeName>
    <alternativeName>
        <fullName evidence="1">Dethiobiotin synthase</fullName>
    </alternativeName>
</protein>
<comment type="subcellular location">
    <subcellularLocation>
        <location evidence="1">Cytoplasm</location>
    </subcellularLocation>
</comment>
<dbReference type="AlphaFoldDB" id="A0A852WRD7"/>
<keyword evidence="1" id="KW-0547">Nucleotide-binding</keyword>
<evidence type="ECO:0000313" key="2">
    <source>
        <dbReference type="EMBL" id="NYG07856.1"/>
    </source>
</evidence>
<dbReference type="GO" id="GO:0005829">
    <property type="term" value="C:cytosol"/>
    <property type="evidence" value="ECO:0007669"/>
    <property type="project" value="TreeGrafter"/>
</dbReference>
<comment type="caution">
    <text evidence="2">The sequence shown here is derived from an EMBL/GenBank/DDBJ whole genome shotgun (WGS) entry which is preliminary data.</text>
</comment>
<dbReference type="PANTHER" id="PTHR43210">
    <property type="entry name" value="DETHIOBIOTIN SYNTHETASE"/>
    <property type="match status" value="1"/>
</dbReference>
<keyword evidence="1" id="KW-0479">Metal-binding</keyword>
<dbReference type="GO" id="GO:0004141">
    <property type="term" value="F:dethiobiotin synthase activity"/>
    <property type="evidence" value="ECO:0007669"/>
    <property type="project" value="UniProtKB-UniRule"/>
</dbReference>
<feature type="binding site" evidence="1">
    <location>
        <begin position="119"/>
        <end position="122"/>
    </location>
    <ligand>
        <name>ATP</name>
        <dbReference type="ChEBI" id="CHEBI:30616"/>
    </ligand>
</feature>
<dbReference type="HAMAP" id="MF_00336">
    <property type="entry name" value="BioD"/>
    <property type="match status" value="1"/>
</dbReference>
<feature type="binding site" evidence="1">
    <location>
        <position position="57"/>
    </location>
    <ligand>
        <name>ATP</name>
        <dbReference type="ChEBI" id="CHEBI:30616"/>
    </ligand>
</feature>
<keyword evidence="1" id="KW-0093">Biotin biosynthesis</keyword>
<keyword evidence="1 2" id="KW-0436">Ligase</keyword>
<dbReference type="RefSeq" id="WP_337795201.1">
    <property type="nucleotide sequence ID" value="NZ_JACCAB010000001.1"/>
</dbReference>
<feature type="binding site" evidence="1">
    <location>
        <position position="57"/>
    </location>
    <ligand>
        <name>Mg(2+)</name>
        <dbReference type="ChEBI" id="CHEBI:18420"/>
    </ligand>
</feature>
<feature type="binding site" evidence="1">
    <location>
        <begin position="19"/>
        <end position="24"/>
    </location>
    <ligand>
        <name>ATP</name>
        <dbReference type="ChEBI" id="CHEBI:30616"/>
    </ligand>
</feature>
<dbReference type="PANTHER" id="PTHR43210:SF5">
    <property type="entry name" value="DETHIOBIOTIN SYNTHETASE"/>
    <property type="match status" value="1"/>
</dbReference>
<keyword evidence="1" id="KW-0067">ATP-binding</keyword>
<name>A0A852WRD7_9MICO</name>
<evidence type="ECO:0000256" key="1">
    <source>
        <dbReference type="HAMAP-Rule" id="MF_00336"/>
    </source>
</evidence>
<feature type="active site" evidence="1">
    <location>
        <position position="44"/>
    </location>
</feature>
<accession>A0A852WRD7</accession>
<feature type="binding site" evidence="1">
    <location>
        <position position="119"/>
    </location>
    <ligand>
        <name>Mg(2+)</name>
        <dbReference type="ChEBI" id="CHEBI:18420"/>
    </ligand>
</feature>
<dbReference type="PIRSF" id="PIRSF006755">
    <property type="entry name" value="DTB_synth"/>
    <property type="match status" value="1"/>
</dbReference>
<dbReference type="GO" id="GO:0005524">
    <property type="term" value="F:ATP binding"/>
    <property type="evidence" value="ECO:0007669"/>
    <property type="project" value="UniProtKB-UniRule"/>
</dbReference>
<comment type="caution">
    <text evidence="1">Lacks conserved residue(s) required for the propagation of feature annotation.</text>
</comment>
<keyword evidence="1" id="KW-0963">Cytoplasm</keyword>
<dbReference type="NCBIfam" id="TIGR00347">
    <property type="entry name" value="bioD"/>
    <property type="match status" value="1"/>
</dbReference>
<comment type="subunit">
    <text evidence="1">Homodimer.</text>
</comment>
<keyword evidence="3" id="KW-1185">Reference proteome</keyword>
<gene>
    <name evidence="1" type="primary">bioD</name>
    <name evidence="2" type="ORF">BJ986_002343</name>
</gene>